<gene>
    <name evidence="1" type="ORF">E2C01_097547</name>
</gene>
<keyword evidence="2" id="KW-1185">Reference proteome</keyword>
<dbReference type="Proteomes" id="UP000324222">
    <property type="component" value="Unassembled WGS sequence"/>
</dbReference>
<evidence type="ECO:0000313" key="2">
    <source>
        <dbReference type="Proteomes" id="UP000324222"/>
    </source>
</evidence>
<evidence type="ECO:0000313" key="1">
    <source>
        <dbReference type="EMBL" id="MPD01993.1"/>
    </source>
</evidence>
<dbReference type="EMBL" id="VSRR010129478">
    <property type="protein sequence ID" value="MPD01993.1"/>
    <property type="molecule type" value="Genomic_DNA"/>
</dbReference>
<protein>
    <submittedName>
        <fullName evidence="1">Uncharacterized protein</fullName>
    </submittedName>
</protein>
<organism evidence="1 2">
    <name type="scientific">Portunus trituberculatus</name>
    <name type="common">Swimming crab</name>
    <name type="synonym">Neptunus trituberculatus</name>
    <dbReference type="NCBI Taxonomy" id="210409"/>
    <lineage>
        <taxon>Eukaryota</taxon>
        <taxon>Metazoa</taxon>
        <taxon>Ecdysozoa</taxon>
        <taxon>Arthropoda</taxon>
        <taxon>Crustacea</taxon>
        <taxon>Multicrustacea</taxon>
        <taxon>Malacostraca</taxon>
        <taxon>Eumalacostraca</taxon>
        <taxon>Eucarida</taxon>
        <taxon>Decapoda</taxon>
        <taxon>Pleocyemata</taxon>
        <taxon>Brachyura</taxon>
        <taxon>Eubrachyura</taxon>
        <taxon>Portunoidea</taxon>
        <taxon>Portunidae</taxon>
        <taxon>Portuninae</taxon>
        <taxon>Portunus</taxon>
    </lineage>
</organism>
<dbReference type="AlphaFoldDB" id="A0A5B7K0P6"/>
<name>A0A5B7K0P6_PORTR</name>
<reference evidence="1 2" key="1">
    <citation type="submission" date="2019-05" db="EMBL/GenBank/DDBJ databases">
        <title>Another draft genome of Portunus trituberculatus and its Hox gene families provides insights of decapod evolution.</title>
        <authorList>
            <person name="Jeong J.-H."/>
            <person name="Song I."/>
            <person name="Kim S."/>
            <person name="Choi T."/>
            <person name="Kim D."/>
            <person name="Ryu S."/>
            <person name="Kim W."/>
        </authorList>
    </citation>
    <scope>NUCLEOTIDE SEQUENCE [LARGE SCALE GENOMIC DNA]</scope>
    <source>
        <tissue evidence="1">Muscle</tissue>
    </source>
</reference>
<accession>A0A5B7K0P6</accession>
<proteinExistence type="predicted"/>
<sequence length="112" mass="12325">MTSHCYGNHRQSPFSPSSCPILRQALSRQLPSLLSWLPGECEGNRRRPFRQEFPRQPGHCVKGGGCRLRVPGVAVVVGGAGVGVCQFPAVRREARHRRLGRIPRLMGVAVES</sequence>
<comment type="caution">
    <text evidence="1">The sequence shown here is derived from an EMBL/GenBank/DDBJ whole genome shotgun (WGS) entry which is preliminary data.</text>
</comment>